<comment type="caution">
    <text evidence="2">The sequence shown here is derived from an EMBL/GenBank/DDBJ whole genome shotgun (WGS) entry which is preliminary data.</text>
</comment>
<dbReference type="InterPro" id="IPR026960">
    <property type="entry name" value="RVT-Znf"/>
</dbReference>
<sequence>MEVLNLMIKRNIDANPQFKYHWKCKDLKITHLCFADDLMLLCHGDSKSVAILKKSLDEFGSVSGLFPSFPKSTVFFGNVKEISKNKILKVMPFIEGKLPVRYLGVPLLSKRLYVNDCSMLVDKVYWSSMFILPITISNEVERLMRDFLWNFGDFKRGKARIKWADVCKPKVEGGLEKEGPSWSWKKILRYRSILRSHIVHRIGNGLDTSLWFDNWHAICPLSEFISKRKIYYSGLSLDCKVANVIDNGVWKWPRDLSMEFDGLNAIEPPCLTEGKKDKVFWKTGTGRLSDFSVNTIWNDLRVCSDTVPWVKIVWYSQCIPRHAFMVWLAIHGRLRTQDLMVKWEKYGDMRFVFCKKVPDSHDHLFFECEFSKKVWDCLKCMVRMDHAPDCWSEIKEFMMNRPINKSIWSILQRLLLGASIYFIWQERNGRMFQDKARSVETLICLIKETVRLRIMSLSLNDSKQVS</sequence>
<feature type="domain" description="Reverse transcriptase zinc-binding" evidence="1">
    <location>
        <begin position="291"/>
        <end position="375"/>
    </location>
</feature>
<proteinExistence type="predicted"/>
<evidence type="ECO:0000259" key="1">
    <source>
        <dbReference type="Pfam" id="PF13966"/>
    </source>
</evidence>
<dbReference type="EMBL" id="BKCJ010006362">
    <property type="protein sequence ID" value="GEU71745.1"/>
    <property type="molecule type" value="Genomic_DNA"/>
</dbReference>
<dbReference type="AlphaFoldDB" id="A0A6L2MHP9"/>
<name>A0A6L2MHP9_TANCI</name>
<dbReference type="PANTHER" id="PTHR33116">
    <property type="entry name" value="REVERSE TRANSCRIPTASE ZINC-BINDING DOMAIN-CONTAINING PROTEIN-RELATED-RELATED"/>
    <property type="match status" value="1"/>
</dbReference>
<protein>
    <recommendedName>
        <fullName evidence="1">Reverse transcriptase zinc-binding domain-containing protein</fullName>
    </recommendedName>
</protein>
<accession>A0A6L2MHP9</accession>
<reference evidence="2" key="1">
    <citation type="journal article" date="2019" name="Sci. Rep.">
        <title>Draft genome of Tanacetum cinerariifolium, the natural source of mosquito coil.</title>
        <authorList>
            <person name="Yamashiro T."/>
            <person name="Shiraishi A."/>
            <person name="Satake H."/>
            <person name="Nakayama K."/>
        </authorList>
    </citation>
    <scope>NUCLEOTIDE SEQUENCE</scope>
</reference>
<dbReference type="Pfam" id="PF13966">
    <property type="entry name" value="zf-RVT"/>
    <property type="match status" value="1"/>
</dbReference>
<organism evidence="2">
    <name type="scientific">Tanacetum cinerariifolium</name>
    <name type="common">Dalmatian daisy</name>
    <name type="synonym">Chrysanthemum cinerariifolium</name>
    <dbReference type="NCBI Taxonomy" id="118510"/>
    <lineage>
        <taxon>Eukaryota</taxon>
        <taxon>Viridiplantae</taxon>
        <taxon>Streptophyta</taxon>
        <taxon>Embryophyta</taxon>
        <taxon>Tracheophyta</taxon>
        <taxon>Spermatophyta</taxon>
        <taxon>Magnoliopsida</taxon>
        <taxon>eudicotyledons</taxon>
        <taxon>Gunneridae</taxon>
        <taxon>Pentapetalae</taxon>
        <taxon>asterids</taxon>
        <taxon>campanulids</taxon>
        <taxon>Asterales</taxon>
        <taxon>Asteraceae</taxon>
        <taxon>Asteroideae</taxon>
        <taxon>Anthemideae</taxon>
        <taxon>Anthemidinae</taxon>
        <taxon>Tanacetum</taxon>
    </lineage>
</organism>
<gene>
    <name evidence="2" type="ORF">Tci_043723</name>
</gene>
<dbReference type="PANTHER" id="PTHR33116:SF84">
    <property type="entry name" value="RNA-DIRECTED DNA POLYMERASE"/>
    <property type="match status" value="1"/>
</dbReference>
<evidence type="ECO:0000313" key="2">
    <source>
        <dbReference type="EMBL" id="GEU71745.1"/>
    </source>
</evidence>